<dbReference type="Gene3D" id="3.30.420.10">
    <property type="entry name" value="Ribonuclease H-like superfamily/Ribonuclease H"/>
    <property type="match status" value="1"/>
</dbReference>
<dbReference type="InterPro" id="IPR012337">
    <property type="entry name" value="RNaseH-like_sf"/>
</dbReference>
<evidence type="ECO:0000259" key="3">
    <source>
        <dbReference type="PROSITE" id="PS50822"/>
    </source>
</evidence>
<dbReference type="GO" id="GO:0003723">
    <property type="term" value="F:RNA binding"/>
    <property type="evidence" value="ECO:0007669"/>
    <property type="project" value="InterPro"/>
</dbReference>
<dbReference type="PANTHER" id="PTHR22891">
    <property type="entry name" value="EUKARYOTIC TRANSLATION INITIATION FACTOR 2C"/>
    <property type="match status" value="1"/>
</dbReference>
<dbReference type="InterPro" id="IPR036085">
    <property type="entry name" value="PAZ_dom_sf"/>
</dbReference>
<keyword evidence="5" id="KW-1185">Reference proteome</keyword>
<comment type="similarity">
    <text evidence="1">Belongs to the argonaute family.</text>
</comment>
<protein>
    <recommendedName>
        <fullName evidence="6">Piwi domain-containing protein</fullName>
    </recommendedName>
</protein>
<dbReference type="AlphaFoldDB" id="A0AA39HDG4"/>
<evidence type="ECO:0000259" key="2">
    <source>
        <dbReference type="PROSITE" id="PS50821"/>
    </source>
</evidence>
<feature type="domain" description="PAZ" evidence="2">
    <location>
        <begin position="394"/>
        <end position="500"/>
    </location>
</feature>
<evidence type="ECO:0000256" key="1">
    <source>
        <dbReference type="RuleBase" id="RU361178"/>
    </source>
</evidence>
<dbReference type="InterPro" id="IPR036397">
    <property type="entry name" value="RNaseH_sf"/>
</dbReference>
<dbReference type="InterPro" id="IPR003100">
    <property type="entry name" value="PAZ_dom"/>
</dbReference>
<dbReference type="SMART" id="SM00949">
    <property type="entry name" value="PAZ"/>
    <property type="match status" value="1"/>
</dbReference>
<organism evidence="4 5">
    <name type="scientific">Steinernema hermaphroditum</name>
    <dbReference type="NCBI Taxonomy" id="289476"/>
    <lineage>
        <taxon>Eukaryota</taxon>
        <taxon>Metazoa</taxon>
        <taxon>Ecdysozoa</taxon>
        <taxon>Nematoda</taxon>
        <taxon>Chromadorea</taxon>
        <taxon>Rhabditida</taxon>
        <taxon>Tylenchina</taxon>
        <taxon>Panagrolaimomorpha</taxon>
        <taxon>Strongyloidoidea</taxon>
        <taxon>Steinernematidae</taxon>
        <taxon>Steinernema</taxon>
    </lineage>
</organism>
<evidence type="ECO:0000313" key="5">
    <source>
        <dbReference type="Proteomes" id="UP001175271"/>
    </source>
</evidence>
<evidence type="ECO:0008006" key="6">
    <source>
        <dbReference type="Google" id="ProtNLM"/>
    </source>
</evidence>
<dbReference type="InterPro" id="IPR003165">
    <property type="entry name" value="Piwi"/>
</dbReference>
<dbReference type="CDD" id="cd02846">
    <property type="entry name" value="PAZ_argonaute_like"/>
    <property type="match status" value="1"/>
</dbReference>
<dbReference type="SUPFAM" id="SSF101690">
    <property type="entry name" value="PAZ domain"/>
    <property type="match status" value="1"/>
</dbReference>
<dbReference type="PROSITE" id="PS50822">
    <property type="entry name" value="PIWI"/>
    <property type="match status" value="1"/>
</dbReference>
<feature type="domain" description="Piwi" evidence="3">
    <location>
        <begin position="672"/>
        <end position="989"/>
    </location>
</feature>
<dbReference type="SUPFAM" id="SSF53098">
    <property type="entry name" value="Ribonuclease H-like"/>
    <property type="match status" value="1"/>
</dbReference>
<dbReference type="Pfam" id="PF02170">
    <property type="entry name" value="PAZ"/>
    <property type="match status" value="1"/>
</dbReference>
<dbReference type="PROSITE" id="PS50821">
    <property type="entry name" value="PAZ"/>
    <property type="match status" value="1"/>
</dbReference>
<dbReference type="SMART" id="SM00950">
    <property type="entry name" value="Piwi"/>
    <property type="match status" value="1"/>
</dbReference>
<name>A0AA39HDG4_9BILA</name>
<sequence length="1026" mass="116403">MGYEESKRGSINRHERNVLSRVAELRREGLWALSRLPMCVNPPRNRTTWDYMLDEAVWMAVDFKCERIWKVRVARSSANAKCRGVPPEFSLLRFFVSHFFVLSMEFQAGVERRPVTRIVEDVESLFKELNIKPDEPVMAEKKPPGSSGRRIELQSNIYGLSMKDIPVYRYDVNVIARIRDREVLFTKRSKEDAVATERKDKCRDAFVRIVEKFGSSFFKQPRHALYYDCQSILYAMQPIPDLEDKSCHELVLSKEELAGHPIFGDLDNVALELKKVSDHFKLTLNKLDFLRTDLIEQDHSLQQFLELLTSQHALFTPSDHICYGSGTSFLLNHKKYGFQDNDCPDLGEGKYLAVGSHKSVRFIEGPKGRANAHAAVVVDTKKAAFHNPECLINKAMAIVNFNSDQKLRKTDVDRLKAQLKGVFVQTTHSKRPRVFPIASVTEETAVEKVFDDGQGGSITLIEYFKLKYNIILRYPNAPLIVVSENRQTNYYPMEVCNVCDNQRVALNQQTPLQIQKMIRSCATPPAQRVRQNKENMRALELNNENGFLNEAQVGISQQPLGLKGRILDPPTIGYGKNVTMAVARDKGSWRMDRQKPHFLYPVDVGLWAIYVIRAGQRDILDETKFRQFIGMYMQECRSRGMTMADPGDWDILPADAEQIQARIQSAANYGCYFIYFITSDAVSDIHKVMKYAERTYGVITQDMRMSSANDVVAKGKRQTLENVVNKTNIKLGGINYEMRINNPGSEILPKTRLFIGFAMSHPAPQTTHERNKGIAPKSPSVIGFAANMKTHPCDFVGDCVFQEPRRDEKIGVIRGVILSAVNRFKNARGFFPKDIVIYRNGSSEGQYPLILKYEVPLIRSALEEAGCAETKVTVIVSQKMHNVRIALSQINERDRAPDQNIKPGTVVDEGAVHPVYNEFYLNSHVSLQGSAKTPRYTVLRDESGFDMDQLEAMTYALSYGHQIVTLATSLPAPAYIASRYADRGRNLYNACGTQWNTMADGQLDYNQITAELSYGVSELADYRVNA</sequence>
<dbReference type="Pfam" id="PF07529">
    <property type="entry name" value="HSA"/>
    <property type="match status" value="1"/>
</dbReference>
<dbReference type="Proteomes" id="UP001175271">
    <property type="component" value="Unassembled WGS sequence"/>
</dbReference>
<proteinExistence type="inferred from homology"/>
<dbReference type="InterPro" id="IPR014012">
    <property type="entry name" value="HSA_dom"/>
</dbReference>
<dbReference type="Pfam" id="PF02171">
    <property type="entry name" value="Piwi"/>
    <property type="match status" value="1"/>
</dbReference>
<reference evidence="4" key="1">
    <citation type="submission" date="2023-06" db="EMBL/GenBank/DDBJ databases">
        <title>Genomic analysis of the entomopathogenic nematode Steinernema hermaphroditum.</title>
        <authorList>
            <person name="Schwarz E.M."/>
            <person name="Heppert J.K."/>
            <person name="Baniya A."/>
            <person name="Schwartz H.T."/>
            <person name="Tan C.-H."/>
            <person name="Antoshechkin I."/>
            <person name="Sternberg P.W."/>
            <person name="Goodrich-Blair H."/>
            <person name="Dillman A.R."/>
        </authorList>
    </citation>
    <scope>NUCLEOTIDE SEQUENCE</scope>
    <source>
        <strain evidence="4">PS9179</strain>
        <tissue evidence="4">Whole animal</tissue>
    </source>
</reference>
<dbReference type="Gene3D" id="2.170.260.10">
    <property type="entry name" value="paz domain"/>
    <property type="match status" value="1"/>
</dbReference>
<dbReference type="Gene3D" id="3.40.50.2300">
    <property type="match status" value="1"/>
</dbReference>
<evidence type="ECO:0000313" key="4">
    <source>
        <dbReference type="EMBL" id="KAK0402669.1"/>
    </source>
</evidence>
<dbReference type="EMBL" id="JAUCMV010000004">
    <property type="protein sequence ID" value="KAK0402669.1"/>
    <property type="molecule type" value="Genomic_DNA"/>
</dbReference>
<accession>A0AA39HDG4</accession>
<gene>
    <name evidence="4" type="ORF">QR680_016466</name>
</gene>
<comment type="caution">
    <text evidence="4">The sequence shown here is derived from an EMBL/GenBank/DDBJ whole genome shotgun (WGS) entry which is preliminary data.</text>
</comment>